<gene>
    <name evidence="3" type="ORF">SNEC2469_LOCUS4604</name>
</gene>
<dbReference type="AlphaFoldDB" id="A0A812LAN5"/>
<keyword evidence="1" id="KW-0472">Membrane</keyword>
<evidence type="ECO:0000256" key="2">
    <source>
        <dbReference type="SAM" id="SignalP"/>
    </source>
</evidence>
<reference evidence="3" key="1">
    <citation type="submission" date="2021-02" db="EMBL/GenBank/DDBJ databases">
        <authorList>
            <person name="Dougan E. K."/>
            <person name="Rhodes N."/>
            <person name="Thang M."/>
            <person name="Chan C."/>
        </authorList>
    </citation>
    <scope>NUCLEOTIDE SEQUENCE</scope>
</reference>
<comment type="caution">
    <text evidence="3">The sequence shown here is derived from an EMBL/GenBank/DDBJ whole genome shotgun (WGS) entry which is preliminary data.</text>
</comment>
<accession>A0A812LAN5</accession>
<name>A0A812LAN5_9DINO</name>
<dbReference type="OrthoDB" id="434499at2759"/>
<evidence type="ECO:0000313" key="4">
    <source>
        <dbReference type="Proteomes" id="UP000601435"/>
    </source>
</evidence>
<evidence type="ECO:0000313" key="3">
    <source>
        <dbReference type="EMBL" id="CAE7243675.1"/>
    </source>
</evidence>
<dbReference type="Proteomes" id="UP000601435">
    <property type="component" value="Unassembled WGS sequence"/>
</dbReference>
<keyword evidence="1" id="KW-1133">Transmembrane helix</keyword>
<keyword evidence="1" id="KW-0812">Transmembrane</keyword>
<feature type="signal peptide" evidence="2">
    <location>
        <begin position="1"/>
        <end position="16"/>
    </location>
</feature>
<sequence length="183" mass="19557">MLRPLALLAWLAGAVALPSSCRQYWEDPQMRAHLLWQSLRCVGQAGAEIKHAEHCMGIVCTWTVIRAETPECATTASCAASCDKAEGCSDFSRFCGAITAQGSTFFLSAAQDQPLANSTALMGTTSANRSVQANPSTHIQKLLLHYTAVKACITVTVILGLALAFTAFWARKSRPEGAEPLLG</sequence>
<protein>
    <submittedName>
        <fullName evidence="3">Uncharacterized protein</fullName>
    </submittedName>
</protein>
<feature type="chain" id="PRO_5032815681" evidence="2">
    <location>
        <begin position="17"/>
        <end position="183"/>
    </location>
</feature>
<dbReference type="EMBL" id="CAJNJA010009146">
    <property type="protein sequence ID" value="CAE7243675.1"/>
    <property type="molecule type" value="Genomic_DNA"/>
</dbReference>
<proteinExistence type="predicted"/>
<feature type="transmembrane region" description="Helical" evidence="1">
    <location>
        <begin position="143"/>
        <end position="170"/>
    </location>
</feature>
<evidence type="ECO:0000256" key="1">
    <source>
        <dbReference type="SAM" id="Phobius"/>
    </source>
</evidence>
<keyword evidence="2" id="KW-0732">Signal</keyword>
<organism evidence="3 4">
    <name type="scientific">Symbiodinium necroappetens</name>
    <dbReference type="NCBI Taxonomy" id="1628268"/>
    <lineage>
        <taxon>Eukaryota</taxon>
        <taxon>Sar</taxon>
        <taxon>Alveolata</taxon>
        <taxon>Dinophyceae</taxon>
        <taxon>Suessiales</taxon>
        <taxon>Symbiodiniaceae</taxon>
        <taxon>Symbiodinium</taxon>
    </lineage>
</organism>
<keyword evidence="4" id="KW-1185">Reference proteome</keyword>